<dbReference type="InterPro" id="IPR008984">
    <property type="entry name" value="SMAD_FHA_dom_sf"/>
</dbReference>
<dbReference type="EC" id="3.1.4.52" evidence="3"/>
<dbReference type="PANTHER" id="PTHR33121:SF76">
    <property type="entry name" value="SIGNALING PROTEIN"/>
    <property type="match status" value="1"/>
</dbReference>
<dbReference type="AlphaFoldDB" id="A0A5C5Y2Q2"/>
<comment type="caution">
    <text evidence="3">The sequence shown here is derived from an EMBL/GenBank/DDBJ whole genome shotgun (WGS) entry which is preliminary data.</text>
</comment>
<feature type="domain" description="FHA" evidence="1">
    <location>
        <begin position="72"/>
        <end position="121"/>
    </location>
</feature>
<evidence type="ECO:0000313" key="4">
    <source>
        <dbReference type="Proteomes" id="UP000317238"/>
    </source>
</evidence>
<dbReference type="InterPro" id="IPR035919">
    <property type="entry name" value="EAL_sf"/>
</dbReference>
<dbReference type="PANTHER" id="PTHR33121">
    <property type="entry name" value="CYCLIC DI-GMP PHOSPHODIESTERASE PDEF"/>
    <property type="match status" value="1"/>
</dbReference>
<dbReference type="InterPro" id="IPR000253">
    <property type="entry name" value="FHA_dom"/>
</dbReference>
<dbReference type="SUPFAM" id="SSF49879">
    <property type="entry name" value="SMAD/FHA domain"/>
    <property type="match status" value="1"/>
</dbReference>
<dbReference type="PROSITE" id="PS50883">
    <property type="entry name" value="EAL"/>
    <property type="match status" value="1"/>
</dbReference>
<dbReference type="PROSITE" id="PS50006">
    <property type="entry name" value="FHA_DOMAIN"/>
    <property type="match status" value="1"/>
</dbReference>
<sequence length="400" mass="44080">MVTRRFVIEPPHVPPGLAQYAFAITVTMSSVHNAAFDRLCQSTACIDDVWFLCGPTSVGDSVRHIAIDDDPFVIGRKAGTALRLQFRTVSGNHASLSVVDGRLMVRDLGSTNGTYLNGKRLESGLETQLKDEDLVHFAEAPFRIRRQSPTGVTAGTISENVCDQALALVQFDRLMSQRLVRPHFQPIVKLQEDVQVGFEVLGRGSVFGLESVGAMFRAAEQLNLEVELSRLLRWEGLRIGRDIPDDPTLYVNTHPKELDNIEALIASLPAVREMAGDMNLVLEIHEAAVTNPAAMQHLHATMKDLGIQLAYDDFGAGQARLAELIEARPEVVKFDISLIRGIDSADDNRFKMLQSLVTMVQDLDIRALAEGIETPEEAQACREIGFELAQGYHFGRPSPA</sequence>
<dbReference type="CDD" id="cd01948">
    <property type="entry name" value="EAL"/>
    <property type="match status" value="1"/>
</dbReference>
<dbReference type="InterPro" id="IPR001633">
    <property type="entry name" value="EAL_dom"/>
</dbReference>
<organism evidence="3 4">
    <name type="scientific">Crateriforma conspicua</name>
    <dbReference type="NCBI Taxonomy" id="2527996"/>
    <lineage>
        <taxon>Bacteria</taxon>
        <taxon>Pseudomonadati</taxon>
        <taxon>Planctomycetota</taxon>
        <taxon>Planctomycetia</taxon>
        <taxon>Planctomycetales</taxon>
        <taxon>Planctomycetaceae</taxon>
        <taxon>Crateriforma</taxon>
    </lineage>
</organism>
<name>A0A5C5Y2Q2_9PLAN</name>
<gene>
    <name evidence="3" type="primary">adrB</name>
    <name evidence="3" type="ORF">Pan14r_15330</name>
</gene>
<dbReference type="Pfam" id="PF00563">
    <property type="entry name" value="EAL"/>
    <property type="match status" value="1"/>
</dbReference>
<keyword evidence="4" id="KW-1185">Reference proteome</keyword>
<dbReference type="Gene3D" id="3.20.20.450">
    <property type="entry name" value="EAL domain"/>
    <property type="match status" value="1"/>
</dbReference>
<dbReference type="GO" id="GO:0071111">
    <property type="term" value="F:cyclic-guanylate-specific phosphodiesterase activity"/>
    <property type="evidence" value="ECO:0007669"/>
    <property type="project" value="UniProtKB-EC"/>
</dbReference>
<proteinExistence type="predicted"/>
<evidence type="ECO:0000259" key="1">
    <source>
        <dbReference type="PROSITE" id="PS50006"/>
    </source>
</evidence>
<dbReference type="Gene3D" id="2.60.200.20">
    <property type="match status" value="1"/>
</dbReference>
<dbReference type="SUPFAM" id="SSF141868">
    <property type="entry name" value="EAL domain-like"/>
    <property type="match status" value="1"/>
</dbReference>
<dbReference type="SMART" id="SM00052">
    <property type="entry name" value="EAL"/>
    <property type="match status" value="1"/>
</dbReference>
<reference evidence="3 4" key="1">
    <citation type="submission" date="2019-02" db="EMBL/GenBank/DDBJ databases">
        <title>Deep-cultivation of Planctomycetes and their phenomic and genomic characterization uncovers novel biology.</title>
        <authorList>
            <person name="Wiegand S."/>
            <person name="Jogler M."/>
            <person name="Boedeker C."/>
            <person name="Pinto D."/>
            <person name="Vollmers J."/>
            <person name="Rivas-Marin E."/>
            <person name="Kohn T."/>
            <person name="Peeters S.H."/>
            <person name="Heuer A."/>
            <person name="Rast P."/>
            <person name="Oberbeckmann S."/>
            <person name="Bunk B."/>
            <person name="Jeske O."/>
            <person name="Meyerdierks A."/>
            <person name="Storesund J.E."/>
            <person name="Kallscheuer N."/>
            <person name="Luecker S."/>
            <person name="Lage O.M."/>
            <person name="Pohl T."/>
            <person name="Merkel B.J."/>
            <person name="Hornburger P."/>
            <person name="Mueller R.-W."/>
            <person name="Bruemmer F."/>
            <person name="Labrenz M."/>
            <person name="Spormann A.M."/>
            <person name="Op Den Camp H."/>
            <person name="Overmann J."/>
            <person name="Amann R."/>
            <person name="Jetten M.S.M."/>
            <person name="Mascher T."/>
            <person name="Medema M.H."/>
            <person name="Devos D.P."/>
            <person name="Kaster A.-K."/>
            <person name="Ovreas L."/>
            <person name="Rohde M."/>
            <person name="Galperin M.Y."/>
            <person name="Jogler C."/>
        </authorList>
    </citation>
    <scope>NUCLEOTIDE SEQUENCE [LARGE SCALE GENOMIC DNA]</scope>
    <source>
        <strain evidence="3 4">Pan14r</strain>
    </source>
</reference>
<accession>A0A5C5Y2Q2</accession>
<keyword evidence="3" id="KW-0378">Hydrolase</keyword>
<dbReference type="Pfam" id="PF00498">
    <property type="entry name" value="FHA"/>
    <property type="match status" value="1"/>
</dbReference>
<protein>
    <submittedName>
        <fullName evidence="3">Putative cyclic-di-GMP phosphodiesterase AdrB</fullName>
        <ecNumber evidence="3">3.1.4.52</ecNumber>
    </submittedName>
</protein>
<evidence type="ECO:0000259" key="2">
    <source>
        <dbReference type="PROSITE" id="PS50883"/>
    </source>
</evidence>
<dbReference type="Proteomes" id="UP000317238">
    <property type="component" value="Unassembled WGS sequence"/>
</dbReference>
<dbReference type="CDD" id="cd00060">
    <property type="entry name" value="FHA"/>
    <property type="match status" value="1"/>
</dbReference>
<dbReference type="InterPro" id="IPR050706">
    <property type="entry name" value="Cyclic-di-GMP_PDE-like"/>
</dbReference>
<dbReference type="EMBL" id="SJPL01000001">
    <property type="protein sequence ID" value="TWT69248.1"/>
    <property type="molecule type" value="Genomic_DNA"/>
</dbReference>
<dbReference type="SMART" id="SM00240">
    <property type="entry name" value="FHA"/>
    <property type="match status" value="1"/>
</dbReference>
<feature type="domain" description="EAL" evidence="2">
    <location>
        <begin position="164"/>
        <end position="400"/>
    </location>
</feature>
<evidence type="ECO:0000313" key="3">
    <source>
        <dbReference type="EMBL" id="TWT69248.1"/>
    </source>
</evidence>